<dbReference type="PANTHER" id="PTHR43415:SF3">
    <property type="entry name" value="GNAT-FAMILY ACETYLTRANSFERASE"/>
    <property type="match status" value="1"/>
</dbReference>
<dbReference type="AlphaFoldDB" id="A0A3Q9ICP3"/>
<proteinExistence type="predicted"/>
<dbReference type="PANTHER" id="PTHR43415">
    <property type="entry name" value="SPERMIDINE N(1)-ACETYLTRANSFERASE"/>
    <property type="match status" value="1"/>
</dbReference>
<dbReference type="PROSITE" id="PS51186">
    <property type="entry name" value="GNAT"/>
    <property type="match status" value="1"/>
</dbReference>
<dbReference type="InterPro" id="IPR000182">
    <property type="entry name" value="GNAT_dom"/>
</dbReference>
<accession>A0A3Q9ICP3</accession>
<organism evidence="2 3">
    <name type="scientific">Paenibacillus lutimineralis</name>
    <dbReference type="NCBI Taxonomy" id="2707005"/>
    <lineage>
        <taxon>Bacteria</taxon>
        <taxon>Bacillati</taxon>
        <taxon>Bacillota</taxon>
        <taxon>Bacilli</taxon>
        <taxon>Bacillales</taxon>
        <taxon>Paenibacillaceae</taxon>
        <taxon>Paenibacillus</taxon>
    </lineage>
</organism>
<evidence type="ECO:0000259" key="1">
    <source>
        <dbReference type="PROSITE" id="PS51186"/>
    </source>
</evidence>
<evidence type="ECO:0000313" key="2">
    <source>
        <dbReference type="EMBL" id="AZS16196.1"/>
    </source>
</evidence>
<keyword evidence="2" id="KW-0808">Transferase</keyword>
<dbReference type="KEGG" id="plut:EI981_18270"/>
<dbReference type="Pfam" id="PF13302">
    <property type="entry name" value="Acetyltransf_3"/>
    <property type="match status" value="1"/>
</dbReference>
<dbReference type="RefSeq" id="WP_127000566.1">
    <property type="nucleotide sequence ID" value="NZ_CP034346.1"/>
</dbReference>
<gene>
    <name evidence="2" type="ORF">EI981_18270</name>
</gene>
<name>A0A3Q9ICP3_9BACL</name>
<keyword evidence="3" id="KW-1185">Reference proteome</keyword>
<dbReference type="SUPFAM" id="SSF55729">
    <property type="entry name" value="Acyl-CoA N-acyltransferases (Nat)"/>
    <property type="match status" value="1"/>
</dbReference>
<dbReference type="Gene3D" id="3.40.630.30">
    <property type="match status" value="1"/>
</dbReference>
<dbReference type="GO" id="GO:0016747">
    <property type="term" value="F:acyltransferase activity, transferring groups other than amino-acyl groups"/>
    <property type="evidence" value="ECO:0007669"/>
    <property type="project" value="InterPro"/>
</dbReference>
<protein>
    <submittedName>
        <fullName evidence="2">N-acetyltransferase</fullName>
    </submittedName>
</protein>
<dbReference type="OrthoDB" id="9795206at2"/>
<dbReference type="EMBL" id="CP034346">
    <property type="protein sequence ID" value="AZS16196.1"/>
    <property type="molecule type" value="Genomic_DNA"/>
</dbReference>
<dbReference type="InterPro" id="IPR016181">
    <property type="entry name" value="Acyl_CoA_acyltransferase"/>
</dbReference>
<sequence>MPHLIGDRIVLREYRKGDLPSIRNWVNDPDITGTLSTIFTFPQSEYDSESFLNMMIESKSDSMRGFVIADKNTQDYIGQIDLIRIDWQNRTASLGIVIGRKDLLGQGIGREAIHLLKQFVFKSLNLNRLELEVYDYNERAYRCYRSCGFQEEGRLRKKIFKNGSYHDIIIMSVLADEN</sequence>
<feature type="domain" description="N-acetyltransferase" evidence="1">
    <location>
        <begin position="9"/>
        <end position="176"/>
    </location>
</feature>
<reference evidence="3" key="1">
    <citation type="submission" date="2018-12" db="EMBL/GenBank/DDBJ databases">
        <title>Complete genome sequence of Paenibacillus sp. MBLB1234.</title>
        <authorList>
            <person name="Nam Y.-D."/>
            <person name="Kang J."/>
            <person name="Chung W.-H."/>
            <person name="Park Y.S."/>
        </authorList>
    </citation>
    <scope>NUCLEOTIDE SEQUENCE [LARGE SCALE GENOMIC DNA]</scope>
    <source>
        <strain evidence="3">MBLB1234</strain>
    </source>
</reference>
<evidence type="ECO:0000313" key="3">
    <source>
        <dbReference type="Proteomes" id="UP000270678"/>
    </source>
</evidence>
<dbReference type="Proteomes" id="UP000270678">
    <property type="component" value="Chromosome"/>
</dbReference>